<sequence>MSRSGPDPVEGPAGARSVIWPQVYAVSVQERKGAHGGAGPTEVVLEELWEGLSCDWGSSLGERRLEPGGVEAKGAPNEARKRSSNILQRGAPGRREEVPGASWDPQNTPQGNPADTWARLGFLTGSKTVEERELHHFASPEVGRRWRSHASAGGPQSERWGGLWCLTVEEGRNGHGTPQKRLVSQGNSGQYYEGQPIGRYSHYDPEGRRRRR</sequence>
<dbReference type="EMBL" id="JANPWB010000007">
    <property type="protein sequence ID" value="KAJ1173634.1"/>
    <property type="molecule type" value="Genomic_DNA"/>
</dbReference>
<reference evidence="2" key="1">
    <citation type="journal article" date="2022" name="bioRxiv">
        <title>Sequencing and chromosome-scale assembly of the giantPleurodeles waltlgenome.</title>
        <authorList>
            <person name="Brown T."/>
            <person name="Elewa A."/>
            <person name="Iarovenko S."/>
            <person name="Subramanian E."/>
            <person name="Araus A.J."/>
            <person name="Petzold A."/>
            <person name="Susuki M."/>
            <person name="Suzuki K.-i.T."/>
            <person name="Hayashi T."/>
            <person name="Toyoda A."/>
            <person name="Oliveira C."/>
            <person name="Osipova E."/>
            <person name="Leigh N.D."/>
            <person name="Simon A."/>
            <person name="Yun M.H."/>
        </authorList>
    </citation>
    <scope>NUCLEOTIDE SEQUENCE</scope>
    <source>
        <strain evidence="2">20211129_DDA</strain>
        <tissue evidence="2">Liver</tissue>
    </source>
</reference>
<accession>A0AAV7TCC5</accession>
<keyword evidence="3" id="KW-1185">Reference proteome</keyword>
<feature type="region of interest" description="Disordered" evidence="1">
    <location>
        <begin position="61"/>
        <end position="115"/>
    </location>
</feature>
<feature type="compositionally biased region" description="Basic and acidic residues" evidence="1">
    <location>
        <begin position="201"/>
        <end position="212"/>
    </location>
</feature>
<proteinExistence type="predicted"/>
<dbReference type="Proteomes" id="UP001066276">
    <property type="component" value="Chromosome 4_1"/>
</dbReference>
<feature type="compositionally biased region" description="Polar residues" evidence="1">
    <location>
        <begin position="104"/>
        <end position="113"/>
    </location>
</feature>
<dbReference type="AlphaFoldDB" id="A0AAV7TCC5"/>
<evidence type="ECO:0000256" key="1">
    <source>
        <dbReference type="SAM" id="MobiDB-lite"/>
    </source>
</evidence>
<protein>
    <submittedName>
        <fullName evidence="2">Uncharacterized protein</fullName>
    </submittedName>
</protein>
<organism evidence="2 3">
    <name type="scientific">Pleurodeles waltl</name>
    <name type="common">Iberian ribbed newt</name>
    <dbReference type="NCBI Taxonomy" id="8319"/>
    <lineage>
        <taxon>Eukaryota</taxon>
        <taxon>Metazoa</taxon>
        <taxon>Chordata</taxon>
        <taxon>Craniata</taxon>
        <taxon>Vertebrata</taxon>
        <taxon>Euteleostomi</taxon>
        <taxon>Amphibia</taxon>
        <taxon>Batrachia</taxon>
        <taxon>Caudata</taxon>
        <taxon>Salamandroidea</taxon>
        <taxon>Salamandridae</taxon>
        <taxon>Pleurodelinae</taxon>
        <taxon>Pleurodeles</taxon>
    </lineage>
</organism>
<comment type="caution">
    <text evidence="2">The sequence shown here is derived from an EMBL/GenBank/DDBJ whole genome shotgun (WGS) entry which is preliminary data.</text>
</comment>
<feature type="region of interest" description="Disordered" evidence="1">
    <location>
        <begin position="170"/>
        <end position="212"/>
    </location>
</feature>
<name>A0AAV7TCC5_PLEWA</name>
<evidence type="ECO:0000313" key="2">
    <source>
        <dbReference type="EMBL" id="KAJ1173634.1"/>
    </source>
</evidence>
<evidence type="ECO:0000313" key="3">
    <source>
        <dbReference type="Proteomes" id="UP001066276"/>
    </source>
</evidence>
<gene>
    <name evidence="2" type="ORF">NDU88_005463</name>
</gene>